<evidence type="ECO:0000313" key="2">
    <source>
        <dbReference type="EMBL" id="ELR05336.1"/>
    </source>
</evidence>
<dbReference type="EMBL" id="GL573383">
    <property type="protein sequence ID" value="ELR05336.1"/>
    <property type="molecule type" value="Genomic_DNA"/>
</dbReference>
<feature type="compositionally biased region" description="Acidic residues" evidence="1">
    <location>
        <begin position="45"/>
        <end position="81"/>
    </location>
</feature>
<dbReference type="InParanoid" id="L8G017"/>
<dbReference type="HOGENOM" id="CLU_1444265_0_0_1"/>
<feature type="region of interest" description="Disordered" evidence="1">
    <location>
        <begin position="27"/>
        <end position="127"/>
    </location>
</feature>
<dbReference type="AlphaFoldDB" id="L8G017"/>
<dbReference type="Proteomes" id="UP000011064">
    <property type="component" value="Unassembled WGS sequence"/>
</dbReference>
<protein>
    <submittedName>
        <fullName evidence="2">Uncharacterized protein</fullName>
    </submittedName>
</protein>
<evidence type="ECO:0000256" key="1">
    <source>
        <dbReference type="SAM" id="MobiDB-lite"/>
    </source>
</evidence>
<gene>
    <name evidence="2" type="ORF">GMDG_07319</name>
</gene>
<proteinExistence type="predicted"/>
<reference evidence="3" key="1">
    <citation type="submission" date="2010-09" db="EMBL/GenBank/DDBJ databases">
        <title>The genome sequence of Geomyces destructans 20631-21.</title>
        <authorList>
            <consortium name="The Broad Institute Genome Sequencing Platform"/>
            <person name="Cuomo C.A."/>
            <person name="Blehert D.S."/>
            <person name="Lorch J.M."/>
            <person name="Young S.K."/>
            <person name="Zeng Q."/>
            <person name="Gargeya S."/>
            <person name="Fitzgerald M."/>
            <person name="Haas B."/>
            <person name="Abouelleil A."/>
            <person name="Alvarado L."/>
            <person name="Arachchi H.M."/>
            <person name="Berlin A."/>
            <person name="Brown A."/>
            <person name="Chapman S.B."/>
            <person name="Chen Z."/>
            <person name="Dunbar C."/>
            <person name="Freedman E."/>
            <person name="Gearin G."/>
            <person name="Gellesch M."/>
            <person name="Goldberg J."/>
            <person name="Griggs A."/>
            <person name="Gujja S."/>
            <person name="Heiman D."/>
            <person name="Howarth C."/>
            <person name="Larson L."/>
            <person name="Lui A."/>
            <person name="MacDonald P.J.P."/>
            <person name="Montmayeur A."/>
            <person name="Murphy C."/>
            <person name="Neiman D."/>
            <person name="Pearson M."/>
            <person name="Priest M."/>
            <person name="Roberts A."/>
            <person name="Saif S."/>
            <person name="Shea T."/>
            <person name="Shenoy N."/>
            <person name="Sisk P."/>
            <person name="Stolte C."/>
            <person name="Sykes S."/>
            <person name="Wortman J."/>
            <person name="Nusbaum C."/>
            <person name="Birren B."/>
        </authorList>
    </citation>
    <scope>NUCLEOTIDE SEQUENCE [LARGE SCALE GENOMIC DNA]</scope>
    <source>
        <strain evidence="3">ATCC MYA-4855 / 20631-21</strain>
    </source>
</reference>
<keyword evidence="3" id="KW-1185">Reference proteome</keyword>
<evidence type="ECO:0000313" key="3">
    <source>
        <dbReference type="Proteomes" id="UP000011064"/>
    </source>
</evidence>
<organism evidence="2 3">
    <name type="scientific">Pseudogymnoascus destructans (strain ATCC MYA-4855 / 20631-21)</name>
    <name type="common">Bat white-nose syndrome fungus</name>
    <name type="synonym">Geomyces destructans</name>
    <dbReference type="NCBI Taxonomy" id="658429"/>
    <lineage>
        <taxon>Eukaryota</taxon>
        <taxon>Fungi</taxon>
        <taxon>Dikarya</taxon>
        <taxon>Ascomycota</taxon>
        <taxon>Pezizomycotina</taxon>
        <taxon>Leotiomycetes</taxon>
        <taxon>Thelebolales</taxon>
        <taxon>Thelebolaceae</taxon>
        <taxon>Pseudogymnoascus</taxon>
    </lineage>
</organism>
<sequence length="200" mass="22256">MAEALKAVSKTPKELRLENFEKITKYGEAQDPKCDQSGSLYRVEESEDEEIEGEVEGVEDEGAEDEVEEVEDEEVEEEIEDEGNKVGDEDIGPAGAAPVEVMLVARRPKRAISEDTPSEASTTKRTKGGFIFQLEQAKARSADNSNLIEALQRVEVLESRLGEKLKEVKAVVEELKEVKTDIPIKFKKLQGLLNRLHNTA</sequence>
<name>L8G017_PSED2</name>
<accession>L8G017</accession>
<dbReference type="VEuPathDB" id="FungiDB:GMDG_07319"/>